<dbReference type="GO" id="GO:0005739">
    <property type="term" value="C:mitochondrion"/>
    <property type="evidence" value="ECO:0007669"/>
    <property type="project" value="UniProtKB-SubCell"/>
</dbReference>
<evidence type="ECO:0000259" key="9">
    <source>
        <dbReference type="SMART" id="SM00986"/>
    </source>
</evidence>
<dbReference type="HAMAP" id="MF_00148">
    <property type="entry name" value="UDG"/>
    <property type="match status" value="1"/>
</dbReference>
<dbReference type="FunFam" id="3.40.470.10:FF:000007">
    <property type="entry name" value="Uracil-DNA glycosylase"/>
    <property type="match status" value="1"/>
</dbReference>
<dbReference type="HOGENOM" id="CLU_032162_2_2_1"/>
<dbReference type="EC" id="3.2.2.27" evidence="7"/>
<dbReference type="PANTHER" id="PTHR11264:SF0">
    <property type="entry name" value="URACIL-DNA GLYCOSYLASE"/>
    <property type="match status" value="1"/>
</dbReference>
<dbReference type="VEuPathDB" id="FungiDB:CTRG_02224"/>
<dbReference type="SMART" id="SM00986">
    <property type="entry name" value="UDG"/>
    <property type="match status" value="1"/>
</dbReference>
<dbReference type="EMBL" id="GG692397">
    <property type="protein sequence ID" value="EER33406.1"/>
    <property type="molecule type" value="Genomic_DNA"/>
</dbReference>
<dbReference type="OrthoDB" id="10031947at2759"/>
<dbReference type="KEGG" id="ctp:CTRG_02224"/>
<evidence type="ECO:0000256" key="5">
    <source>
        <dbReference type="ARBA" id="ARBA00023204"/>
    </source>
</evidence>
<dbReference type="GO" id="GO:0004844">
    <property type="term" value="F:uracil DNA N-glycosylase activity"/>
    <property type="evidence" value="ECO:0007669"/>
    <property type="project" value="UniProtKB-UniRule"/>
</dbReference>
<comment type="function">
    <text evidence="7">Excises uracil residues from the DNA which can arise as a result of misincorporation of dUMP residues by DNA polymerase or due to deamination of cytosine.</text>
</comment>
<comment type="similarity">
    <text evidence="1 7">Belongs to the uracil-DNA glycosylase (UDG) superfamily. UNG family.</text>
</comment>
<dbReference type="STRING" id="294747.C5M9R2"/>
<dbReference type="InterPro" id="IPR002043">
    <property type="entry name" value="UDG_fam1"/>
</dbReference>
<comment type="catalytic activity">
    <reaction evidence="7">
        <text>Hydrolyzes single-stranded DNA or mismatched double-stranded DNA and polynucleotides, releasing free uracil.</text>
        <dbReference type="EC" id="3.2.2.27"/>
    </reaction>
</comment>
<dbReference type="NCBIfam" id="NF003588">
    <property type="entry name" value="PRK05254.1-1"/>
    <property type="match status" value="1"/>
</dbReference>
<dbReference type="NCBIfam" id="NF003589">
    <property type="entry name" value="PRK05254.1-2"/>
    <property type="match status" value="1"/>
</dbReference>
<evidence type="ECO:0000256" key="4">
    <source>
        <dbReference type="ARBA" id="ARBA00023128"/>
    </source>
</evidence>
<dbReference type="CDD" id="cd10027">
    <property type="entry name" value="UDG-F1-like"/>
    <property type="match status" value="1"/>
</dbReference>
<keyword evidence="6 7" id="KW-0539">Nucleus</keyword>
<dbReference type="PANTHER" id="PTHR11264">
    <property type="entry name" value="URACIL-DNA GLYCOSYLASE"/>
    <property type="match status" value="1"/>
</dbReference>
<dbReference type="Pfam" id="PF03167">
    <property type="entry name" value="UDG"/>
    <property type="match status" value="1"/>
</dbReference>
<evidence type="ECO:0000256" key="2">
    <source>
        <dbReference type="ARBA" id="ARBA00022763"/>
    </source>
</evidence>
<evidence type="ECO:0000256" key="6">
    <source>
        <dbReference type="ARBA" id="ARBA00023242"/>
    </source>
</evidence>
<dbReference type="NCBIfam" id="NF003592">
    <property type="entry name" value="PRK05254.1-5"/>
    <property type="match status" value="1"/>
</dbReference>
<keyword evidence="5 7" id="KW-0234">DNA repair</keyword>
<sequence>MSMLRRGSYSTISFITRVNIIYRRSISNSSYKMSKRILITDFFSKDVSKAKKTKIQKSKIRKPTEKKKDISNGKQTIAKEQIEKSEEKELKDEKAVDEVSKDEKLVDEVSKDEKVVDEVSKEEKPQDIKNQTKSDEEVSAPEFNGIVKDHPDNYDKFCEKFNFNKSKWVDSLNPEQRELLRLEIESLHITWLAFLHKELTKPYFLKLKKFLKSQSGKTIYPPANQIYSWSQLTPLPDVKCLIIGQDPYHGPNQAHGLAFSVLEPTRPPPSLVNIYKTISNDYPNFEVPDPKKQPGGGNLTKWAKRGVLMLNAVLTVEAHKANSHANQGWEEFTENVIKNILEFHKDDALVIMAWGSPAQKRVAKFKMASNKDHFLVLKTVHPSPLSAYRGFLNSKVFLQCNEFLEKHQKDKIDWGLIDGNIVK</sequence>
<evidence type="ECO:0000256" key="1">
    <source>
        <dbReference type="ARBA" id="ARBA00008184"/>
    </source>
</evidence>
<comment type="subcellular location">
    <subcellularLocation>
        <location evidence="7">Mitochondrion</location>
    </subcellularLocation>
    <subcellularLocation>
        <location evidence="7">Nucleus</location>
    </subcellularLocation>
</comment>
<reference evidence="10 11" key="1">
    <citation type="journal article" date="2009" name="Nature">
        <title>Evolution of pathogenicity and sexual reproduction in eight Candida genomes.</title>
        <authorList>
            <person name="Butler G."/>
            <person name="Rasmussen M.D."/>
            <person name="Lin M.F."/>
            <person name="Santos M.A."/>
            <person name="Sakthikumar S."/>
            <person name="Munro C.A."/>
            <person name="Rheinbay E."/>
            <person name="Grabherr M."/>
            <person name="Forche A."/>
            <person name="Reedy J.L."/>
            <person name="Agrafioti I."/>
            <person name="Arnaud M.B."/>
            <person name="Bates S."/>
            <person name="Brown A.J."/>
            <person name="Brunke S."/>
            <person name="Costanzo M.C."/>
            <person name="Fitzpatrick D.A."/>
            <person name="de Groot P.W."/>
            <person name="Harris D."/>
            <person name="Hoyer L.L."/>
            <person name="Hube B."/>
            <person name="Klis F.M."/>
            <person name="Kodira C."/>
            <person name="Lennard N."/>
            <person name="Logue M.E."/>
            <person name="Martin R."/>
            <person name="Neiman A.M."/>
            <person name="Nikolaou E."/>
            <person name="Quail M.A."/>
            <person name="Quinn J."/>
            <person name="Santos M.C."/>
            <person name="Schmitzberger F.F."/>
            <person name="Sherlock G."/>
            <person name="Shah P."/>
            <person name="Silverstein K.A."/>
            <person name="Skrzypek M.S."/>
            <person name="Soll D."/>
            <person name="Staggs R."/>
            <person name="Stansfield I."/>
            <person name="Stumpf M.P."/>
            <person name="Sudbery P.E."/>
            <person name="Srikantha T."/>
            <person name="Zeng Q."/>
            <person name="Berman J."/>
            <person name="Berriman M."/>
            <person name="Heitman J."/>
            <person name="Gow N.A."/>
            <person name="Lorenz M.C."/>
            <person name="Birren B.W."/>
            <person name="Kellis M."/>
            <person name="Cuomo C.A."/>
        </authorList>
    </citation>
    <scope>NUCLEOTIDE SEQUENCE [LARGE SCALE GENOMIC DNA]</scope>
    <source>
        <strain evidence="11">ATCC MYA-3404 / T1</strain>
    </source>
</reference>
<keyword evidence="11" id="KW-1185">Reference proteome</keyword>
<evidence type="ECO:0000313" key="11">
    <source>
        <dbReference type="Proteomes" id="UP000002037"/>
    </source>
</evidence>
<dbReference type="Gene3D" id="3.40.470.10">
    <property type="entry name" value="Uracil-DNA glycosylase-like domain"/>
    <property type="match status" value="1"/>
</dbReference>
<accession>C5M9R2</accession>
<dbReference type="RefSeq" id="XP_002547927.1">
    <property type="nucleotide sequence ID" value="XM_002547881.1"/>
</dbReference>
<feature type="domain" description="Uracil-DNA glycosylase-like" evidence="9">
    <location>
        <begin position="231"/>
        <end position="404"/>
    </location>
</feature>
<dbReference type="SUPFAM" id="SSF52141">
    <property type="entry name" value="Uracil-DNA glycosylase-like"/>
    <property type="match status" value="1"/>
</dbReference>
<protein>
    <recommendedName>
        <fullName evidence="7">Uracil-DNA glycosylase</fullName>
        <shortName evidence="7">UDG</shortName>
        <ecNumber evidence="7">3.2.2.27</ecNumber>
    </recommendedName>
</protein>
<feature type="region of interest" description="Disordered" evidence="8">
    <location>
        <begin position="53"/>
        <end position="95"/>
    </location>
</feature>
<dbReference type="Proteomes" id="UP000002037">
    <property type="component" value="Unassembled WGS sequence"/>
</dbReference>
<keyword evidence="4 7" id="KW-0496">Mitochondrion</keyword>
<dbReference type="InterPro" id="IPR036895">
    <property type="entry name" value="Uracil-DNA_glycosylase-like_sf"/>
</dbReference>
<name>C5M9R2_CANTT</name>
<keyword evidence="3 7" id="KW-0378">Hydrolase</keyword>
<feature type="region of interest" description="Disordered" evidence="8">
    <location>
        <begin position="116"/>
        <end position="139"/>
    </location>
</feature>
<evidence type="ECO:0000313" key="10">
    <source>
        <dbReference type="EMBL" id="EER33406.1"/>
    </source>
</evidence>
<dbReference type="eggNOG" id="KOG2994">
    <property type="taxonomic scope" value="Eukaryota"/>
</dbReference>
<organism evidence="10 11">
    <name type="scientific">Candida tropicalis (strain ATCC MYA-3404 / T1)</name>
    <name type="common">Yeast</name>
    <dbReference type="NCBI Taxonomy" id="294747"/>
    <lineage>
        <taxon>Eukaryota</taxon>
        <taxon>Fungi</taxon>
        <taxon>Dikarya</taxon>
        <taxon>Ascomycota</taxon>
        <taxon>Saccharomycotina</taxon>
        <taxon>Pichiomycetes</taxon>
        <taxon>Debaryomycetaceae</taxon>
        <taxon>Candida/Lodderomyces clade</taxon>
        <taxon>Candida</taxon>
    </lineage>
</organism>
<dbReference type="AlphaFoldDB" id="C5M9R2"/>
<gene>
    <name evidence="7" type="primary">UNG1</name>
    <name evidence="10" type="ORF">CTRG_02224</name>
</gene>
<proteinExistence type="inferred from homology"/>
<feature type="compositionally biased region" description="Basic and acidic residues" evidence="8">
    <location>
        <begin position="62"/>
        <end position="71"/>
    </location>
</feature>
<evidence type="ECO:0000256" key="8">
    <source>
        <dbReference type="SAM" id="MobiDB-lite"/>
    </source>
</evidence>
<dbReference type="GO" id="GO:0097510">
    <property type="term" value="P:base-excision repair, AP site formation via deaminated base removal"/>
    <property type="evidence" value="ECO:0007669"/>
    <property type="project" value="TreeGrafter"/>
</dbReference>
<keyword evidence="2 7" id="KW-0227">DNA damage</keyword>
<evidence type="ECO:0000256" key="7">
    <source>
        <dbReference type="HAMAP-Rule" id="MF_03166"/>
    </source>
</evidence>
<dbReference type="InterPro" id="IPR005122">
    <property type="entry name" value="Uracil-DNA_glycosylase-like"/>
</dbReference>
<feature type="compositionally biased region" description="Basic and acidic residues" evidence="8">
    <location>
        <begin position="116"/>
        <end position="136"/>
    </location>
</feature>
<dbReference type="GO" id="GO:0005634">
    <property type="term" value="C:nucleus"/>
    <property type="evidence" value="ECO:0007669"/>
    <property type="project" value="UniProtKB-SubCell"/>
</dbReference>
<dbReference type="SMART" id="SM00987">
    <property type="entry name" value="UreE_C"/>
    <property type="match status" value="1"/>
</dbReference>
<dbReference type="GeneID" id="8296927"/>
<feature type="compositionally biased region" description="Basic and acidic residues" evidence="8">
    <location>
        <begin position="80"/>
        <end position="95"/>
    </location>
</feature>
<feature type="active site" description="Proton acceptor" evidence="7">
    <location>
        <position position="246"/>
    </location>
</feature>
<dbReference type="NCBIfam" id="TIGR00628">
    <property type="entry name" value="ung"/>
    <property type="match status" value="1"/>
</dbReference>
<evidence type="ECO:0000256" key="3">
    <source>
        <dbReference type="ARBA" id="ARBA00022801"/>
    </source>
</evidence>